<feature type="transmembrane region" description="Helical" evidence="9">
    <location>
        <begin position="262"/>
        <end position="286"/>
    </location>
</feature>
<dbReference type="GO" id="GO:0000506">
    <property type="term" value="C:glycosylphosphatidylinositol-N-acetylglucosaminyltransferase (GPI-GnT) complex"/>
    <property type="evidence" value="ECO:0007669"/>
    <property type="project" value="TreeGrafter"/>
</dbReference>
<dbReference type="PANTHER" id="PTHR12982:SF0">
    <property type="entry name" value="PHOSPHATIDYLINOSITOL N-ACETYLGLUCOSAMINYLTRANSFERASE SUBUNIT C"/>
    <property type="match status" value="1"/>
</dbReference>
<comment type="similarity">
    <text evidence="3">Belongs to the PIGC family.</text>
</comment>
<keyword evidence="5 9" id="KW-0812">Transmembrane</keyword>
<evidence type="ECO:0000256" key="6">
    <source>
        <dbReference type="ARBA" id="ARBA00022989"/>
    </source>
</evidence>
<feature type="transmembrane region" description="Helical" evidence="9">
    <location>
        <begin position="183"/>
        <end position="203"/>
    </location>
</feature>
<dbReference type="GO" id="GO:0006506">
    <property type="term" value="P:GPI anchor biosynthetic process"/>
    <property type="evidence" value="ECO:0007669"/>
    <property type="project" value="UniProtKB-UniPathway"/>
</dbReference>
<evidence type="ECO:0000256" key="2">
    <source>
        <dbReference type="ARBA" id="ARBA00004687"/>
    </source>
</evidence>
<reference evidence="10" key="1">
    <citation type="submission" date="2021-01" db="EMBL/GenBank/DDBJ databases">
        <authorList>
            <person name="Corre E."/>
            <person name="Pelletier E."/>
            <person name="Niang G."/>
            <person name="Scheremetjew M."/>
            <person name="Finn R."/>
            <person name="Kale V."/>
            <person name="Holt S."/>
            <person name="Cochrane G."/>
            <person name="Meng A."/>
            <person name="Brown T."/>
            <person name="Cohen L."/>
        </authorList>
    </citation>
    <scope>NUCLEOTIDE SEQUENCE</scope>
    <source>
        <strain evidence="10">CCMP325</strain>
    </source>
</reference>
<dbReference type="Pfam" id="PF06432">
    <property type="entry name" value="GPI2"/>
    <property type="match status" value="1"/>
</dbReference>
<keyword evidence="7 9" id="KW-0472">Membrane</keyword>
<accession>A0A7S0EKX8</accession>
<comment type="subcellular location">
    <subcellularLocation>
        <location evidence="1">Membrane</location>
        <topology evidence="1">Multi-pass membrane protein</topology>
    </subcellularLocation>
</comment>
<evidence type="ECO:0000256" key="7">
    <source>
        <dbReference type="ARBA" id="ARBA00023136"/>
    </source>
</evidence>
<keyword evidence="6 9" id="KW-1133">Transmembrane helix</keyword>
<evidence type="ECO:0008006" key="11">
    <source>
        <dbReference type="Google" id="ProtNLM"/>
    </source>
</evidence>
<dbReference type="PANTHER" id="PTHR12982">
    <property type="entry name" value="PHOSPHATIDYLINOSITOL GLYCAN, CLASS C"/>
    <property type="match status" value="1"/>
</dbReference>
<feature type="transmembrane region" description="Helical" evidence="9">
    <location>
        <begin position="325"/>
        <end position="344"/>
    </location>
</feature>
<organism evidence="10">
    <name type="scientific">Hanusia phi</name>
    <dbReference type="NCBI Taxonomy" id="3032"/>
    <lineage>
        <taxon>Eukaryota</taxon>
        <taxon>Cryptophyceae</taxon>
        <taxon>Pyrenomonadales</taxon>
        <taxon>Geminigeraceae</taxon>
        <taxon>Hanusia</taxon>
    </lineage>
</organism>
<evidence type="ECO:0000256" key="8">
    <source>
        <dbReference type="SAM" id="MobiDB-lite"/>
    </source>
</evidence>
<feature type="transmembrane region" description="Helical" evidence="9">
    <location>
        <begin position="405"/>
        <end position="425"/>
    </location>
</feature>
<protein>
    <recommendedName>
        <fullName evidence="11">Phosphatidylinositol N-acetylglucosaminyltransferase</fullName>
    </recommendedName>
</protein>
<feature type="transmembrane region" description="Helical" evidence="9">
    <location>
        <begin position="292"/>
        <end position="313"/>
    </location>
</feature>
<evidence type="ECO:0000256" key="9">
    <source>
        <dbReference type="SAM" id="Phobius"/>
    </source>
</evidence>
<dbReference type="AlphaFoldDB" id="A0A7S0EKX8"/>
<evidence type="ECO:0000256" key="5">
    <source>
        <dbReference type="ARBA" id="ARBA00022692"/>
    </source>
</evidence>
<feature type="transmembrane region" description="Helical" evidence="9">
    <location>
        <begin position="379"/>
        <end position="399"/>
    </location>
</feature>
<dbReference type="UniPathway" id="UPA00196"/>
<evidence type="ECO:0000256" key="4">
    <source>
        <dbReference type="ARBA" id="ARBA00022502"/>
    </source>
</evidence>
<evidence type="ECO:0000313" key="10">
    <source>
        <dbReference type="EMBL" id="CAD8486724.1"/>
    </source>
</evidence>
<sequence length="448" mass="50365">MNLACSQERSWWGQGDDVLFLHEQPHKASDPLNNESDHSSPAGEDRWSERLTSSDGRSWLNMAIDASPKRKTRNLHVDTSAEFAIKRERAGMLLQHRFCPWDGFEYHPLDNACTVCGSARSRACYAGANHNVLAKLLLPPWERVLWKKQPYEDNYVDRTFLESLVTNANFHAYDAWQITKDSVVVSQHLAGTVLFLGVAYLTNYRSLDLSYMLALDIVLGAAGCIAMLLAWLTHNGKNEFRDLSFPASMLFHLQGGLTWDNFLLLVPLYGRATFLFIVALCILSPILRTLTLTISDDTVAVMAITFLSVNLLCHDYRWVNGRSSAFGGSVSLNAAMFVSVILASRASSNLHVALLMCCAVEIFALAPRVYRQVKLSSEVAHGITTCCLVLISLALLFHISPLLGTIFGFFVFFITWMCPLTFLYIQRYKNKINGPWDEAVPVRRNDRI</sequence>
<gene>
    <name evidence="10" type="ORF">HPHI1048_LOCUS11888</name>
</gene>
<feature type="transmembrane region" description="Helical" evidence="9">
    <location>
        <begin position="209"/>
        <end position="232"/>
    </location>
</feature>
<keyword evidence="4" id="KW-0337">GPI-anchor biosynthesis</keyword>
<comment type="pathway">
    <text evidence="2">Glycolipid biosynthesis; glycosylphosphatidylinositol-anchor biosynthesis.</text>
</comment>
<feature type="region of interest" description="Disordered" evidence="8">
    <location>
        <begin position="27"/>
        <end position="49"/>
    </location>
</feature>
<dbReference type="InterPro" id="IPR009450">
    <property type="entry name" value="Plno_GlcNAc_GPI2"/>
</dbReference>
<dbReference type="EMBL" id="HBEO01017503">
    <property type="protein sequence ID" value="CAD8486724.1"/>
    <property type="molecule type" value="Transcribed_RNA"/>
</dbReference>
<feature type="transmembrane region" description="Helical" evidence="9">
    <location>
        <begin position="350"/>
        <end position="367"/>
    </location>
</feature>
<evidence type="ECO:0000256" key="3">
    <source>
        <dbReference type="ARBA" id="ARBA00008321"/>
    </source>
</evidence>
<name>A0A7S0EKX8_9CRYP</name>
<proteinExistence type="inferred from homology"/>
<evidence type="ECO:0000256" key="1">
    <source>
        <dbReference type="ARBA" id="ARBA00004141"/>
    </source>
</evidence>